<keyword evidence="3" id="KW-0813">Transport</keyword>
<evidence type="ECO:0000256" key="9">
    <source>
        <dbReference type="SAM" id="MobiDB-lite"/>
    </source>
</evidence>
<dbReference type="GO" id="GO:0000139">
    <property type="term" value="C:Golgi membrane"/>
    <property type="evidence" value="ECO:0007669"/>
    <property type="project" value="TreeGrafter"/>
</dbReference>
<dbReference type="CDD" id="cd15844">
    <property type="entry name" value="SNARE_syntaxin5"/>
    <property type="match status" value="1"/>
</dbReference>
<dbReference type="GO" id="GO:0031201">
    <property type="term" value="C:SNARE complex"/>
    <property type="evidence" value="ECO:0007669"/>
    <property type="project" value="TreeGrafter"/>
</dbReference>
<evidence type="ECO:0000256" key="11">
    <source>
        <dbReference type="SAM" id="SignalP"/>
    </source>
</evidence>
<dbReference type="GO" id="GO:0048278">
    <property type="term" value="P:vesicle docking"/>
    <property type="evidence" value="ECO:0007669"/>
    <property type="project" value="TreeGrafter"/>
</dbReference>
<reference evidence="13" key="1">
    <citation type="submission" date="2021-01" db="EMBL/GenBank/DDBJ databases">
        <authorList>
            <person name="Corre E."/>
            <person name="Pelletier E."/>
            <person name="Niang G."/>
            <person name="Scheremetjew M."/>
            <person name="Finn R."/>
            <person name="Kale V."/>
            <person name="Holt S."/>
            <person name="Cochrane G."/>
            <person name="Meng A."/>
            <person name="Brown T."/>
            <person name="Cohen L."/>
        </authorList>
    </citation>
    <scope>NUCLEOTIDE SEQUENCE</scope>
    <source>
        <strain evidence="13">CCMP1205</strain>
    </source>
</reference>
<evidence type="ECO:0000259" key="12">
    <source>
        <dbReference type="PROSITE" id="PS50192"/>
    </source>
</evidence>
<dbReference type="AlphaFoldDB" id="A0A7S2WXJ4"/>
<evidence type="ECO:0000256" key="3">
    <source>
        <dbReference type="ARBA" id="ARBA00022448"/>
    </source>
</evidence>
<evidence type="ECO:0000256" key="10">
    <source>
        <dbReference type="SAM" id="Phobius"/>
    </source>
</evidence>
<dbReference type="PROSITE" id="PS50192">
    <property type="entry name" value="T_SNARE"/>
    <property type="match status" value="1"/>
</dbReference>
<keyword evidence="6 10" id="KW-1133">Transmembrane helix</keyword>
<dbReference type="InterPro" id="IPR010989">
    <property type="entry name" value="SNARE"/>
</dbReference>
<feature type="transmembrane region" description="Helical" evidence="10">
    <location>
        <begin position="310"/>
        <end position="330"/>
    </location>
</feature>
<dbReference type="EMBL" id="HBHL01000228">
    <property type="protein sequence ID" value="CAD9711303.1"/>
    <property type="molecule type" value="Transcribed_RNA"/>
</dbReference>
<dbReference type="GO" id="GO:0006886">
    <property type="term" value="P:intracellular protein transport"/>
    <property type="evidence" value="ECO:0007669"/>
    <property type="project" value="TreeGrafter"/>
</dbReference>
<gene>
    <name evidence="13" type="ORF">CPRI1469_LOCUS142</name>
</gene>
<dbReference type="Gene3D" id="1.20.58.70">
    <property type="match status" value="1"/>
</dbReference>
<feature type="compositionally biased region" description="Low complexity" evidence="9">
    <location>
        <begin position="217"/>
        <end position="235"/>
    </location>
</feature>
<keyword evidence="8 10" id="KW-0472">Membrane</keyword>
<dbReference type="GO" id="GO:0006888">
    <property type="term" value="P:endoplasmic reticulum to Golgi vesicle-mediated transport"/>
    <property type="evidence" value="ECO:0007669"/>
    <property type="project" value="TreeGrafter"/>
</dbReference>
<dbReference type="SMART" id="SM00397">
    <property type="entry name" value="t_SNARE"/>
    <property type="match status" value="1"/>
</dbReference>
<comment type="similarity">
    <text evidence="2">Belongs to the syntaxin family.</text>
</comment>
<dbReference type="SUPFAM" id="SSF47661">
    <property type="entry name" value="t-snare proteins"/>
    <property type="match status" value="1"/>
</dbReference>
<keyword evidence="4 10" id="KW-0812">Transmembrane</keyword>
<evidence type="ECO:0000256" key="7">
    <source>
        <dbReference type="ARBA" id="ARBA00023054"/>
    </source>
</evidence>
<feature type="region of interest" description="Disordered" evidence="9">
    <location>
        <begin position="162"/>
        <end position="237"/>
    </location>
</feature>
<evidence type="ECO:0000256" key="6">
    <source>
        <dbReference type="ARBA" id="ARBA00022989"/>
    </source>
</evidence>
<keyword evidence="11" id="KW-0732">Signal</keyword>
<dbReference type="InterPro" id="IPR000727">
    <property type="entry name" value="T_SNARE_dom"/>
</dbReference>
<feature type="compositionally biased region" description="Polar residues" evidence="9">
    <location>
        <begin position="194"/>
        <end position="211"/>
    </location>
</feature>
<feature type="domain" description="T-SNARE coiled-coil homology" evidence="12">
    <location>
        <begin position="239"/>
        <end position="301"/>
    </location>
</feature>
<dbReference type="PANTHER" id="PTHR19957:SF3">
    <property type="entry name" value="SYNTAXIN-5"/>
    <property type="match status" value="1"/>
</dbReference>
<proteinExistence type="inferred from homology"/>
<evidence type="ECO:0000256" key="2">
    <source>
        <dbReference type="ARBA" id="ARBA00009063"/>
    </source>
</evidence>
<dbReference type="GO" id="GO:0005484">
    <property type="term" value="F:SNAP receptor activity"/>
    <property type="evidence" value="ECO:0007669"/>
    <property type="project" value="TreeGrafter"/>
</dbReference>
<name>A0A7S2WXJ4_9CHLO</name>
<dbReference type="PANTHER" id="PTHR19957">
    <property type="entry name" value="SYNTAXIN"/>
    <property type="match status" value="1"/>
</dbReference>
<keyword evidence="5" id="KW-0653">Protein transport</keyword>
<organism evidence="13">
    <name type="scientific">Chloropicon primus</name>
    <dbReference type="NCBI Taxonomy" id="1764295"/>
    <lineage>
        <taxon>Eukaryota</taxon>
        <taxon>Viridiplantae</taxon>
        <taxon>Chlorophyta</taxon>
        <taxon>Chloropicophyceae</taxon>
        <taxon>Chloropicales</taxon>
        <taxon>Chloropicaceae</taxon>
        <taxon>Chloropicon</taxon>
    </lineage>
</organism>
<accession>A0A7S2WXJ4</accession>
<evidence type="ECO:0000256" key="8">
    <source>
        <dbReference type="ARBA" id="ARBA00023136"/>
    </source>
</evidence>
<dbReference type="GO" id="GO:0006906">
    <property type="term" value="P:vesicle fusion"/>
    <property type="evidence" value="ECO:0007669"/>
    <property type="project" value="TreeGrafter"/>
</dbReference>
<feature type="chain" id="PRO_5031203363" description="t-SNARE coiled-coil homology domain-containing protein" evidence="11">
    <location>
        <begin position="19"/>
        <end position="331"/>
    </location>
</feature>
<evidence type="ECO:0000313" key="13">
    <source>
        <dbReference type="EMBL" id="CAD9711303.1"/>
    </source>
</evidence>
<comment type="subcellular location">
    <subcellularLocation>
        <location evidence="1">Membrane</location>
        <topology evidence="1">Single-pass type IV membrane protein</topology>
    </subcellularLocation>
</comment>
<sequence>MHAFIHSFSLPSFSCVDAGCCVGNVVQGGATSTNGGLSGPLPPRPTATTKVNQSEFAKKASRIGQAIHSTSNKLARLAQLAKRTSMFDDPAQEIQDLTLIVKQDITGLNRAIEDLQQLSAKNKDGSYNKQSSAHSTTVVDNLRTRLKDTTKSFKDVLTLRTENLKNNQNRRKMFSSSTNSPFASRGPPLLPRNQLRSNQNPNANGGSQTMQPHMEGQKAQAPGGQGQSMQSQLLAPQEDSYMDSRADALRNVESTIVELGGIFEQLAHMVQEQGEMAVRIDENVDETVTNVEGAQAQLMKYYKTISSNRWLAMKVFSVLLLFAVLFIVFMA</sequence>
<keyword evidence="7" id="KW-0175">Coiled coil</keyword>
<protein>
    <recommendedName>
        <fullName evidence="12">t-SNARE coiled-coil homology domain-containing protein</fullName>
    </recommendedName>
</protein>
<dbReference type="GO" id="GO:0000149">
    <property type="term" value="F:SNARE binding"/>
    <property type="evidence" value="ECO:0007669"/>
    <property type="project" value="TreeGrafter"/>
</dbReference>
<evidence type="ECO:0000256" key="1">
    <source>
        <dbReference type="ARBA" id="ARBA00004211"/>
    </source>
</evidence>
<evidence type="ECO:0000256" key="4">
    <source>
        <dbReference type="ARBA" id="ARBA00022692"/>
    </source>
</evidence>
<feature type="signal peptide" evidence="11">
    <location>
        <begin position="1"/>
        <end position="18"/>
    </location>
</feature>
<dbReference type="Pfam" id="PF05739">
    <property type="entry name" value="SNARE"/>
    <property type="match status" value="1"/>
</dbReference>
<evidence type="ECO:0000256" key="5">
    <source>
        <dbReference type="ARBA" id="ARBA00022927"/>
    </source>
</evidence>
<dbReference type="InterPro" id="IPR045242">
    <property type="entry name" value="Syntaxin"/>
</dbReference>